<dbReference type="EMBL" id="GBRH01224583">
    <property type="protein sequence ID" value="JAD73312.1"/>
    <property type="molecule type" value="Transcribed_RNA"/>
</dbReference>
<dbReference type="AlphaFoldDB" id="A0A0A9CP72"/>
<reference evidence="1" key="2">
    <citation type="journal article" date="2015" name="Data Brief">
        <title>Shoot transcriptome of the giant reed, Arundo donax.</title>
        <authorList>
            <person name="Barrero R.A."/>
            <person name="Guerrero F.D."/>
            <person name="Moolhuijzen P."/>
            <person name="Goolsby J.A."/>
            <person name="Tidwell J."/>
            <person name="Bellgard S.E."/>
            <person name="Bellgard M.I."/>
        </authorList>
    </citation>
    <scope>NUCLEOTIDE SEQUENCE</scope>
    <source>
        <tissue evidence="1">Shoot tissue taken approximately 20 cm above the soil surface</tissue>
    </source>
</reference>
<accession>A0A0A9CP72</accession>
<name>A0A0A9CP72_ARUDO</name>
<protein>
    <submittedName>
        <fullName evidence="1">Uncharacterized protein</fullName>
    </submittedName>
</protein>
<sequence>MPVRCYGHKKISLAPIILTKTYVKVGRIDNQHRHQYHDIIQNNHL</sequence>
<evidence type="ECO:0000313" key="1">
    <source>
        <dbReference type="EMBL" id="JAD73312.1"/>
    </source>
</evidence>
<proteinExistence type="predicted"/>
<reference evidence="1" key="1">
    <citation type="submission" date="2014-09" db="EMBL/GenBank/DDBJ databases">
        <authorList>
            <person name="Magalhaes I.L.F."/>
            <person name="Oliveira U."/>
            <person name="Santos F.R."/>
            <person name="Vidigal T.H.D.A."/>
            <person name="Brescovit A.D."/>
            <person name="Santos A.J."/>
        </authorList>
    </citation>
    <scope>NUCLEOTIDE SEQUENCE</scope>
    <source>
        <tissue evidence="1">Shoot tissue taken approximately 20 cm above the soil surface</tissue>
    </source>
</reference>
<organism evidence="1">
    <name type="scientific">Arundo donax</name>
    <name type="common">Giant reed</name>
    <name type="synonym">Donax arundinaceus</name>
    <dbReference type="NCBI Taxonomy" id="35708"/>
    <lineage>
        <taxon>Eukaryota</taxon>
        <taxon>Viridiplantae</taxon>
        <taxon>Streptophyta</taxon>
        <taxon>Embryophyta</taxon>
        <taxon>Tracheophyta</taxon>
        <taxon>Spermatophyta</taxon>
        <taxon>Magnoliopsida</taxon>
        <taxon>Liliopsida</taxon>
        <taxon>Poales</taxon>
        <taxon>Poaceae</taxon>
        <taxon>PACMAD clade</taxon>
        <taxon>Arundinoideae</taxon>
        <taxon>Arundineae</taxon>
        <taxon>Arundo</taxon>
    </lineage>
</organism>